<dbReference type="InterPro" id="IPR000620">
    <property type="entry name" value="EamA_dom"/>
</dbReference>
<proteinExistence type="inferred from homology"/>
<name>A0A235BWL8_UNCW3</name>
<feature type="domain" description="EamA" evidence="7">
    <location>
        <begin position="156"/>
        <end position="284"/>
    </location>
</feature>
<organism evidence="8 9">
    <name type="scientific">candidate division WOR-3 bacterium JGI_Cruoil_03_44_89</name>
    <dbReference type="NCBI Taxonomy" id="1973748"/>
    <lineage>
        <taxon>Bacteria</taxon>
        <taxon>Bacteria division WOR-3</taxon>
    </lineage>
</organism>
<feature type="transmembrane region" description="Helical" evidence="6">
    <location>
        <begin position="187"/>
        <end position="208"/>
    </location>
</feature>
<evidence type="ECO:0000256" key="5">
    <source>
        <dbReference type="ARBA" id="ARBA00023136"/>
    </source>
</evidence>
<comment type="subcellular location">
    <subcellularLocation>
        <location evidence="1">Membrane</location>
        <topology evidence="1">Multi-pass membrane protein</topology>
    </subcellularLocation>
</comment>
<evidence type="ECO:0000256" key="1">
    <source>
        <dbReference type="ARBA" id="ARBA00004141"/>
    </source>
</evidence>
<accession>A0A235BWL8</accession>
<dbReference type="InterPro" id="IPR037185">
    <property type="entry name" value="EmrE-like"/>
</dbReference>
<evidence type="ECO:0000256" key="3">
    <source>
        <dbReference type="ARBA" id="ARBA00022692"/>
    </source>
</evidence>
<evidence type="ECO:0000313" key="9">
    <source>
        <dbReference type="Proteomes" id="UP000215215"/>
    </source>
</evidence>
<keyword evidence="3 6" id="KW-0812">Transmembrane</keyword>
<protein>
    <recommendedName>
        <fullName evidence="7">EamA domain-containing protein</fullName>
    </recommendedName>
</protein>
<feature type="transmembrane region" description="Helical" evidence="6">
    <location>
        <begin position="267"/>
        <end position="284"/>
    </location>
</feature>
<dbReference type="Proteomes" id="UP000215215">
    <property type="component" value="Unassembled WGS sequence"/>
</dbReference>
<keyword evidence="4 6" id="KW-1133">Transmembrane helix</keyword>
<sequence length="290" mass="32120">MNNKRIGVLSVLFASIMWAIEPIFAKLSYRNSDFLQTSAIRAVFGTLTALAYAAMTNRANLRINRQQLSALLYVAIVGTIFADLMYFFALTRVPVINAVLIGHMQPIFIILIGFLVLKGDRLTKFDYVGVSFMIISGLLVTTKTPANLAALRLGTFGDLLVLSATIAWATTAIAMRKYLRGMNAGVVTFYRFLFASVVFVIYLISTSTIGIRNIYQILVGVTTGTGTILYYEGLKRLKAAQVSALELSTPFFAAILAFFVLGELLSTMQIMGIFLLFVGIYYLSKREEMR</sequence>
<dbReference type="AlphaFoldDB" id="A0A235BWL8"/>
<dbReference type="PANTHER" id="PTHR32322">
    <property type="entry name" value="INNER MEMBRANE TRANSPORTER"/>
    <property type="match status" value="1"/>
</dbReference>
<feature type="transmembrane region" description="Helical" evidence="6">
    <location>
        <begin position="68"/>
        <end position="89"/>
    </location>
</feature>
<comment type="caution">
    <text evidence="8">The sequence shown here is derived from an EMBL/GenBank/DDBJ whole genome shotgun (WGS) entry which is preliminary data.</text>
</comment>
<dbReference type="SUPFAM" id="SSF103481">
    <property type="entry name" value="Multidrug resistance efflux transporter EmrE"/>
    <property type="match status" value="2"/>
</dbReference>
<feature type="transmembrane region" description="Helical" evidence="6">
    <location>
        <begin position="214"/>
        <end position="231"/>
    </location>
</feature>
<feature type="transmembrane region" description="Helical" evidence="6">
    <location>
        <begin position="95"/>
        <end position="117"/>
    </location>
</feature>
<dbReference type="Pfam" id="PF00892">
    <property type="entry name" value="EamA"/>
    <property type="match status" value="2"/>
</dbReference>
<gene>
    <name evidence="8" type="ORF">CH333_02615</name>
</gene>
<feature type="domain" description="EamA" evidence="7">
    <location>
        <begin position="6"/>
        <end position="141"/>
    </location>
</feature>
<dbReference type="EMBL" id="NOZQ01000051">
    <property type="protein sequence ID" value="OYD16763.1"/>
    <property type="molecule type" value="Genomic_DNA"/>
</dbReference>
<evidence type="ECO:0000259" key="7">
    <source>
        <dbReference type="Pfam" id="PF00892"/>
    </source>
</evidence>
<dbReference type="GO" id="GO:0016020">
    <property type="term" value="C:membrane"/>
    <property type="evidence" value="ECO:0007669"/>
    <property type="project" value="UniProtKB-SubCell"/>
</dbReference>
<comment type="similarity">
    <text evidence="2">Belongs to the EamA transporter family.</text>
</comment>
<feature type="transmembrane region" description="Helical" evidence="6">
    <location>
        <begin position="153"/>
        <end position="175"/>
    </location>
</feature>
<feature type="transmembrane region" description="Helical" evidence="6">
    <location>
        <begin position="35"/>
        <end position="56"/>
    </location>
</feature>
<feature type="transmembrane region" description="Helical" evidence="6">
    <location>
        <begin position="124"/>
        <end position="141"/>
    </location>
</feature>
<evidence type="ECO:0000256" key="6">
    <source>
        <dbReference type="SAM" id="Phobius"/>
    </source>
</evidence>
<evidence type="ECO:0000256" key="4">
    <source>
        <dbReference type="ARBA" id="ARBA00022989"/>
    </source>
</evidence>
<reference evidence="8 9" key="1">
    <citation type="submission" date="2017-07" db="EMBL/GenBank/DDBJ databases">
        <title>Recovery of genomes from metagenomes via a dereplication, aggregation, and scoring strategy.</title>
        <authorList>
            <person name="Sieber C.M."/>
            <person name="Probst A.J."/>
            <person name="Sharrar A."/>
            <person name="Thomas B.C."/>
            <person name="Hess M."/>
            <person name="Tringe S.G."/>
            <person name="Banfield J.F."/>
        </authorList>
    </citation>
    <scope>NUCLEOTIDE SEQUENCE [LARGE SCALE GENOMIC DNA]</scope>
    <source>
        <strain evidence="8">JGI_Cruoil_03_44_89</strain>
    </source>
</reference>
<feature type="transmembrane region" description="Helical" evidence="6">
    <location>
        <begin position="243"/>
        <end position="261"/>
    </location>
</feature>
<dbReference type="PANTHER" id="PTHR32322:SF2">
    <property type="entry name" value="EAMA DOMAIN-CONTAINING PROTEIN"/>
    <property type="match status" value="1"/>
</dbReference>
<evidence type="ECO:0000313" key="8">
    <source>
        <dbReference type="EMBL" id="OYD16763.1"/>
    </source>
</evidence>
<evidence type="ECO:0000256" key="2">
    <source>
        <dbReference type="ARBA" id="ARBA00007362"/>
    </source>
</evidence>
<dbReference type="InterPro" id="IPR050638">
    <property type="entry name" value="AA-Vitamin_Transporters"/>
</dbReference>
<keyword evidence="5 6" id="KW-0472">Membrane</keyword>